<dbReference type="AlphaFoldDB" id="A0A0A8YLR7"/>
<organism evidence="1">
    <name type="scientific">Arundo donax</name>
    <name type="common">Giant reed</name>
    <name type="synonym">Donax arundinaceus</name>
    <dbReference type="NCBI Taxonomy" id="35708"/>
    <lineage>
        <taxon>Eukaryota</taxon>
        <taxon>Viridiplantae</taxon>
        <taxon>Streptophyta</taxon>
        <taxon>Embryophyta</taxon>
        <taxon>Tracheophyta</taxon>
        <taxon>Spermatophyta</taxon>
        <taxon>Magnoliopsida</taxon>
        <taxon>Liliopsida</taxon>
        <taxon>Poales</taxon>
        <taxon>Poaceae</taxon>
        <taxon>PACMAD clade</taxon>
        <taxon>Arundinoideae</taxon>
        <taxon>Arundineae</taxon>
        <taxon>Arundo</taxon>
    </lineage>
</organism>
<dbReference type="EMBL" id="GBRH01270329">
    <property type="protein sequence ID" value="JAD27566.1"/>
    <property type="molecule type" value="Transcribed_RNA"/>
</dbReference>
<reference evidence="1" key="2">
    <citation type="journal article" date="2015" name="Data Brief">
        <title>Shoot transcriptome of the giant reed, Arundo donax.</title>
        <authorList>
            <person name="Barrero R.A."/>
            <person name="Guerrero F.D."/>
            <person name="Moolhuijzen P."/>
            <person name="Goolsby J.A."/>
            <person name="Tidwell J."/>
            <person name="Bellgard S.E."/>
            <person name="Bellgard M.I."/>
        </authorList>
    </citation>
    <scope>NUCLEOTIDE SEQUENCE</scope>
    <source>
        <tissue evidence="1">Shoot tissue taken approximately 20 cm above the soil surface</tissue>
    </source>
</reference>
<proteinExistence type="predicted"/>
<name>A0A0A8YLR7_ARUDO</name>
<protein>
    <submittedName>
        <fullName evidence="1">Uncharacterized protein</fullName>
    </submittedName>
</protein>
<reference evidence="1" key="1">
    <citation type="submission" date="2014-09" db="EMBL/GenBank/DDBJ databases">
        <authorList>
            <person name="Magalhaes I.L.F."/>
            <person name="Oliveira U."/>
            <person name="Santos F.R."/>
            <person name="Vidigal T.H.D.A."/>
            <person name="Brescovit A.D."/>
            <person name="Santos A.J."/>
        </authorList>
    </citation>
    <scope>NUCLEOTIDE SEQUENCE</scope>
    <source>
        <tissue evidence="1">Shoot tissue taken approximately 20 cm above the soil surface</tissue>
    </source>
</reference>
<sequence length="38" mass="4422">MSALQALIHGSFLTWLNIWKLGQTHCKRVTCKQWPLVL</sequence>
<accession>A0A0A8YLR7</accession>
<evidence type="ECO:0000313" key="1">
    <source>
        <dbReference type="EMBL" id="JAD27566.1"/>
    </source>
</evidence>